<feature type="domain" description="N-acetyltransferase" evidence="1">
    <location>
        <begin position="10"/>
        <end position="176"/>
    </location>
</feature>
<comment type="caution">
    <text evidence="2">The sequence shown here is derived from an EMBL/GenBank/DDBJ whole genome shotgun (WGS) entry which is preliminary data.</text>
</comment>
<evidence type="ECO:0000259" key="1">
    <source>
        <dbReference type="PROSITE" id="PS51186"/>
    </source>
</evidence>
<dbReference type="PANTHER" id="PTHR43415">
    <property type="entry name" value="SPERMIDINE N(1)-ACETYLTRANSFERASE"/>
    <property type="match status" value="1"/>
</dbReference>
<sequence>MTLIKKVDTAVIRTVRLEDAEAVLAIHHEVVGEGDYFIAVADEFNKTAQQQREWIQKILENQRDTMLVAEVDYKLAGWIVFISQERKRQSHTGSMAIMIKKEYRNMGLGRTMITELLSWAEQNPLIEKVFLGTFSTNTRAISLYKSLGFVEEGRKVREFKFSDGEYVDDVLMYKLV</sequence>
<dbReference type="InterPro" id="IPR016181">
    <property type="entry name" value="Acyl_CoA_acyltransferase"/>
</dbReference>
<dbReference type="Proteomes" id="UP000215059">
    <property type="component" value="Unassembled WGS sequence"/>
</dbReference>
<dbReference type="PANTHER" id="PTHR43415:SF3">
    <property type="entry name" value="GNAT-FAMILY ACETYLTRANSFERASE"/>
    <property type="match status" value="1"/>
</dbReference>
<keyword evidence="2" id="KW-0808">Transferase</keyword>
<dbReference type="GO" id="GO:0016747">
    <property type="term" value="F:acyltransferase activity, transferring groups other than amino-acyl groups"/>
    <property type="evidence" value="ECO:0007669"/>
    <property type="project" value="InterPro"/>
</dbReference>
<dbReference type="PROSITE" id="PS51186">
    <property type="entry name" value="GNAT"/>
    <property type="match status" value="1"/>
</dbReference>
<proteinExistence type="predicted"/>
<evidence type="ECO:0000313" key="3">
    <source>
        <dbReference type="Proteomes" id="UP000215059"/>
    </source>
</evidence>
<dbReference type="EMBL" id="NOII01000003">
    <property type="protein sequence ID" value="OYD57494.1"/>
    <property type="molecule type" value="Genomic_DNA"/>
</dbReference>
<dbReference type="Gene3D" id="3.40.630.30">
    <property type="match status" value="1"/>
</dbReference>
<dbReference type="InterPro" id="IPR000182">
    <property type="entry name" value="GNAT_dom"/>
</dbReference>
<dbReference type="AlphaFoldDB" id="A0A235F8U1"/>
<keyword evidence="3" id="KW-1185">Reference proteome</keyword>
<evidence type="ECO:0000313" key="2">
    <source>
        <dbReference type="EMBL" id="OYD57494.1"/>
    </source>
</evidence>
<dbReference type="OrthoDB" id="9802340at2"/>
<dbReference type="SUPFAM" id="SSF55729">
    <property type="entry name" value="Acyl-CoA N-acyltransferases (Nat)"/>
    <property type="match status" value="1"/>
</dbReference>
<protein>
    <submittedName>
        <fullName evidence="2">GNAT family N-acetyltransferase</fullName>
    </submittedName>
</protein>
<dbReference type="RefSeq" id="WP_094252844.1">
    <property type="nucleotide sequence ID" value="NZ_JBHLXL010000001.1"/>
</dbReference>
<reference evidence="2 3" key="1">
    <citation type="submission" date="2017-07" db="EMBL/GenBank/DDBJ databases">
        <title>Fictibacillus sp. nov. GDSW-R2A3 Genome sequencing and assembly.</title>
        <authorList>
            <person name="Mayilraj S."/>
        </authorList>
    </citation>
    <scope>NUCLEOTIDE SEQUENCE [LARGE SCALE GENOMIC DNA]</scope>
    <source>
        <strain evidence="2 3">GDSW-R2A3</strain>
    </source>
</reference>
<gene>
    <name evidence="2" type="ORF">CGZ90_12520</name>
</gene>
<dbReference type="Pfam" id="PF00583">
    <property type="entry name" value="Acetyltransf_1"/>
    <property type="match status" value="1"/>
</dbReference>
<accession>A0A235F8U1</accession>
<organism evidence="2 3">
    <name type="scientific">Fictibacillus aquaticus</name>
    <dbReference type="NCBI Taxonomy" id="2021314"/>
    <lineage>
        <taxon>Bacteria</taxon>
        <taxon>Bacillati</taxon>
        <taxon>Bacillota</taxon>
        <taxon>Bacilli</taxon>
        <taxon>Bacillales</taxon>
        <taxon>Fictibacillaceae</taxon>
        <taxon>Fictibacillus</taxon>
    </lineage>
</organism>
<dbReference type="CDD" id="cd04301">
    <property type="entry name" value="NAT_SF"/>
    <property type="match status" value="1"/>
</dbReference>
<name>A0A235F8U1_9BACL</name>